<dbReference type="GO" id="GO:0006352">
    <property type="term" value="P:DNA-templated transcription initiation"/>
    <property type="evidence" value="ECO:0007669"/>
    <property type="project" value="InterPro"/>
</dbReference>
<comment type="caution">
    <text evidence="7">The sequence shown here is derived from an EMBL/GenBank/DDBJ whole genome shotgun (WGS) entry which is preliminary data.</text>
</comment>
<dbReference type="InterPro" id="IPR014327">
    <property type="entry name" value="RNA_pol_sigma70_bacteroid"/>
</dbReference>
<keyword evidence="4" id="KW-0804">Transcription</keyword>
<dbReference type="OrthoDB" id="659569at2"/>
<dbReference type="InterPro" id="IPR007627">
    <property type="entry name" value="RNA_pol_sigma70_r2"/>
</dbReference>
<dbReference type="InterPro" id="IPR039425">
    <property type="entry name" value="RNA_pol_sigma-70-like"/>
</dbReference>
<evidence type="ECO:0000259" key="6">
    <source>
        <dbReference type="Pfam" id="PF08281"/>
    </source>
</evidence>
<evidence type="ECO:0000256" key="2">
    <source>
        <dbReference type="ARBA" id="ARBA00023015"/>
    </source>
</evidence>
<dbReference type="NCBIfam" id="TIGR02937">
    <property type="entry name" value="sigma70-ECF"/>
    <property type="match status" value="1"/>
</dbReference>
<feature type="domain" description="RNA polymerase sigma factor 70 region 4 type 2" evidence="6">
    <location>
        <begin position="127"/>
        <end position="175"/>
    </location>
</feature>
<sequence length="198" mass="22992">MSDYSAYSDQELAALFKEGDYSAFTEIYNRNWEGLLNYVSKITNEEHDDAQDIVQEVFVSFWNRHRHVEIANFSSWLYGAARKSALFYLRTSRNRTKYIESLAGYLTEISESPDELLIAKDLSDFIDKEIDTLPAKMKEVFILSRREHLSYKEIAQRLNISDKTVKKQISNVLKHFKLKMDEESAGLIAVTTILLFPS</sequence>
<comment type="similarity">
    <text evidence="1">Belongs to the sigma-70 factor family. ECF subfamily.</text>
</comment>
<dbReference type="NCBIfam" id="TIGR02985">
    <property type="entry name" value="Sig70_bacteroi1"/>
    <property type="match status" value="1"/>
</dbReference>
<protein>
    <submittedName>
        <fullName evidence="7">RNA polymerase sigma-70 factor</fullName>
    </submittedName>
</protein>
<evidence type="ECO:0000256" key="4">
    <source>
        <dbReference type="ARBA" id="ARBA00023163"/>
    </source>
</evidence>
<dbReference type="EMBL" id="SWBQ01000005">
    <property type="protein sequence ID" value="TKC04438.1"/>
    <property type="molecule type" value="Genomic_DNA"/>
</dbReference>
<dbReference type="SUPFAM" id="SSF88946">
    <property type="entry name" value="Sigma2 domain of RNA polymerase sigma factors"/>
    <property type="match status" value="1"/>
</dbReference>
<dbReference type="AlphaFoldDB" id="A0A4U1CE89"/>
<proteinExistence type="inferred from homology"/>
<keyword evidence="2" id="KW-0805">Transcription regulation</keyword>
<dbReference type="GO" id="GO:0003677">
    <property type="term" value="F:DNA binding"/>
    <property type="evidence" value="ECO:0007669"/>
    <property type="project" value="InterPro"/>
</dbReference>
<evidence type="ECO:0000256" key="3">
    <source>
        <dbReference type="ARBA" id="ARBA00023082"/>
    </source>
</evidence>
<dbReference type="InterPro" id="IPR013325">
    <property type="entry name" value="RNA_pol_sigma_r2"/>
</dbReference>
<dbReference type="PANTHER" id="PTHR43133:SF46">
    <property type="entry name" value="RNA POLYMERASE SIGMA-70 FACTOR ECF SUBFAMILY"/>
    <property type="match status" value="1"/>
</dbReference>
<evidence type="ECO:0000256" key="1">
    <source>
        <dbReference type="ARBA" id="ARBA00010641"/>
    </source>
</evidence>
<keyword evidence="8" id="KW-1185">Reference proteome</keyword>
<dbReference type="Pfam" id="PF08281">
    <property type="entry name" value="Sigma70_r4_2"/>
    <property type="match status" value="1"/>
</dbReference>
<dbReference type="Proteomes" id="UP000307244">
    <property type="component" value="Unassembled WGS sequence"/>
</dbReference>
<evidence type="ECO:0000259" key="5">
    <source>
        <dbReference type="Pfam" id="PF04542"/>
    </source>
</evidence>
<gene>
    <name evidence="7" type="ORF">FA047_17815</name>
</gene>
<dbReference type="InterPro" id="IPR013249">
    <property type="entry name" value="RNA_pol_sigma70_r4_t2"/>
</dbReference>
<evidence type="ECO:0000313" key="8">
    <source>
        <dbReference type="Proteomes" id="UP000307244"/>
    </source>
</evidence>
<dbReference type="RefSeq" id="WP_136837430.1">
    <property type="nucleotide sequence ID" value="NZ_SWBQ01000005.1"/>
</dbReference>
<dbReference type="Gene3D" id="1.10.1740.10">
    <property type="match status" value="1"/>
</dbReference>
<dbReference type="InterPro" id="IPR014284">
    <property type="entry name" value="RNA_pol_sigma-70_dom"/>
</dbReference>
<evidence type="ECO:0000313" key="7">
    <source>
        <dbReference type="EMBL" id="TKC04438.1"/>
    </source>
</evidence>
<dbReference type="Pfam" id="PF04542">
    <property type="entry name" value="Sigma70_r2"/>
    <property type="match status" value="1"/>
</dbReference>
<dbReference type="CDD" id="cd06171">
    <property type="entry name" value="Sigma70_r4"/>
    <property type="match status" value="1"/>
</dbReference>
<dbReference type="InterPro" id="IPR013324">
    <property type="entry name" value="RNA_pol_sigma_r3/r4-like"/>
</dbReference>
<dbReference type="SUPFAM" id="SSF88659">
    <property type="entry name" value="Sigma3 and sigma4 domains of RNA polymerase sigma factors"/>
    <property type="match status" value="1"/>
</dbReference>
<organism evidence="7 8">
    <name type="scientific">Pedobacter frigoris</name>
    <dbReference type="NCBI Taxonomy" id="2571272"/>
    <lineage>
        <taxon>Bacteria</taxon>
        <taxon>Pseudomonadati</taxon>
        <taxon>Bacteroidota</taxon>
        <taxon>Sphingobacteriia</taxon>
        <taxon>Sphingobacteriales</taxon>
        <taxon>Sphingobacteriaceae</taxon>
        <taxon>Pedobacter</taxon>
    </lineage>
</organism>
<dbReference type="Gene3D" id="1.10.10.10">
    <property type="entry name" value="Winged helix-like DNA-binding domain superfamily/Winged helix DNA-binding domain"/>
    <property type="match status" value="1"/>
</dbReference>
<dbReference type="PANTHER" id="PTHR43133">
    <property type="entry name" value="RNA POLYMERASE ECF-TYPE SIGMA FACTO"/>
    <property type="match status" value="1"/>
</dbReference>
<keyword evidence="3" id="KW-0731">Sigma factor</keyword>
<accession>A0A4U1CE89</accession>
<reference evidence="7 8" key="1">
    <citation type="submission" date="2019-04" db="EMBL/GenBank/DDBJ databases">
        <title>Pedobacter sp. RP-3-15 sp. nov., isolated from Arctic soil.</title>
        <authorList>
            <person name="Dahal R.H."/>
            <person name="Kim D.-U."/>
        </authorList>
    </citation>
    <scope>NUCLEOTIDE SEQUENCE [LARGE SCALE GENOMIC DNA]</scope>
    <source>
        <strain evidence="7 8">RP-3-15</strain>
    </source>
</reference>
<dbReference type="GO" id="GO:0016987">
    <property type="term" value="F:sigma factor activity"/>
    <property type="evidence" value="ECO:0007669"/>
    <property type="project" value="UniProtKB-KW"/>
</dbReference>
<feature type="domain" description="RNA polymerase sigma-70 region 2" evidence="5">
    <location>
        <begin position="28"/>
        <end position="93"/>
    </location>
</feature>
<dbReference type="InterPro" id="IPR036388">
    <property type="entry name" value="WH-like_DNA-bd_sf"/>
</dbReference>
<name>A0A4U1CE89_9SPHI</name>